<dbReference type="PANTHER" id="PTHR47246:SF1">
    <property type="entry name" value="MUCIN-19"/>
    <property type="match status" value="1"/>
</dbReference>
<feature type="region of interest" description="Disordered" evidence="3">
    <location>
        <begin position="891"/>
        <end position="930"/>
    </location>
</feature>
<proteinExistence type="predicted"/>
<dbReference type="Proteomes" id="UP000265916">
    <property type="component" value="Unassembled WGS sequence"/>
</dbReference>
<evidence type="ECO:0000313" key="5">
    <source>
        <dbReference type="Proteomes" id="UP000265916"/>
    </source>
</evidence>
<gene>
    <name evidence="4" type="ORF">CKF58_01245</name>
</gene>
<feature type="compositionally biased region" description="Polar residues" evidence="3">
    <location>
        <begin position="906"/>
        <end position="924"/>
    </location>
</feature>
<name>A0A3A1YS32_9GAMM</name>
<comment type="subcellular location">
    <subcellularLocation>
        <location evidence="1">Secreted</location>
    </subcellularLocation>
</comment>
<comment type="caution">
    <text evidence="4">The sequence shown here is derived from an EMBL/GenBank/DDBJ whole genome shotgun (WGS) entry which is preliminary data.</text>
</comment>
<keyword evidence="5" id="KW-1185">Reference proteome</keyword>
<evidence type="ECO:0000256" key="1">
    <source>
        <dbReference type="ARBA" id="ARBA00004613"/>
    </source>
</evidence>
<evidence type="ECO:0000313" key="4">
    <source>
        <dbReference type="EMBL" id="RIY40018.1"/>
    </source>
</evidence>
<feature type="compositionally biased region" description="Low complexity" evidence="3">
    <location>
        <begin position="893"/>
        <end position="905"/>
    </location>
</feature>
<sequence length="1036" mass="111932">MKNSFLSLPEVTNLCKIVWGSDSKIAADFYTQPYAEEFTQFSGFQAGRLSDDQYFVQQLVRFGYLVPSDLDTQALPDLVTQAPLYATHTDYLERLQHSLARASALTLELAPLVAYGEALANELLAQSTNLQAHKKASTNKAANLDKHTLQNTALTNSQQLSTNAWGQTIITASDAASDLVDIASLLSDKTQATLGTKGLLRLRLFWQGTKAQAAQLQGKFTLKQINAAVTQRLIYQYIAQNSQLQEQEWVMVVNEELKLLPDWRLRVEQYLQLVTILQQSLANNAELQALRVKANTANPASSRVDISFANTDSELASATKDTDANTNATQSTVQSTEQIVAQSTAKSSAQSSEQENFVAYKQTYRQALLQAYSELPEYLQTALARGEHALVALLDRLVRTGLIKLGNQLYQAKDLTLANWVNVDNPHKHPSNLVSIAAHQVHLNLSTSPSAYPQVAEQDIHLGLEFLQALQGTGAAGFLVSKRALLQNHIASTTSISLDQAGFTTSQAHSKILQKLGWQPCVPQGRYSLLAGAFSNWQQGQTVVANAIPSLGMLLAQEQPAVANAWATISQALYDVNYQKGTLSTGYDYLATMRKYVLAPAAAHSSHLDALGFITPAASISYTTLGNSATSQEVLGNFFAQENTVDFQLCNTLALNHSTNLQEATSKLDLAALLQDLSLSNLQTLAQQVNADQSILAYDYLLLVPRTACFSADWYKQANQALTQAFVRAGEVPIFIILPVNSTNTSSTTSSTNTNETSATSTTDNVTSSDISLTNEQVSTATLASLGGIIVAKRALPKIVQQLAAGETVAALAINGIVTHLAPLALDVEAQQTSLLAYELMQQSLNSSVALHDLELSEKQFAQLAKDLQLSLAELTSTLSCEPQVVTAKQVNSSTTAEAEATAESNSHSVSDGDTSANSDTTVSTDATANAETTTAAVRISQAQSKTKGGFFRNLFKGSKKEPKAELKAESKANASNEDKVTNNHQAYSEQVNKQQETSASKSSLVANSANEQATVYQYQLDLRKLADLIVAKQLS</sequence>
<feature type="compositionally biased region" description="Low complexity" evidence="3">
    <location>
        <begin position="744"/>
        <end position="763"/>
    </location>
</feature>
<feature type="region of interest" description="Disordered" evidence="3">
    <location>
        <begin position="962"/>
        <end position="982"/>
    </location>
</feature>
<dbReference type="EMBL" id="NRJG01000020">
    <property type="protein sequence ID" value="RIY40018.1"/>
    <property type="molecule type" value="Genomic_DNA"/>
</dbReference>
<dbReference type="GO" id="GO:0005576">
    <property type="term" value="C:extracellular region"/>
    <property type="evidence" value="ECO:0007669"/>
    <property type="project" value="UniProtKB-SubCell"/>
</dbReference>
<evidence type="ECO:0000256" key="3">
    <source>
        <dbReference type="SAM" id="MobiDB-lite"/>
    </source>
</evidence>
<protein>
    <submittedName>
        <fullName evidence="4">Uncharacterized protein</fullName>
    </submittedName>
</protein>
<accession>A0A3A1YS32</accession>
<feature type="region of interest" description="Disordered" evidence="3">
    <location>
        <begin position="744"/>
        <end position="771"/>
    </location>
</feature>
<evidence type="ECO:0000256" key="2">
    <source>
        <dbReference type="ARBA" id="ARBA00022525"/>
    </source>
</evidence>
<dbReference type="RefSeq" id="WP_119530175.1">
    <property type="nucleotide sequence ID" value="NZ_JBHSSP010000027.1"/>
</dbReference>
<keyword evidence="2" id="KW-0964">Secreted</keyword>
<reference evidence="4 5" key="1">
    <citation type="submission" date="2017-08" db="EMBL/GenBank/DDBJ databases">
        <title>Reclassification of Bisgaard taxon 37 and 44.</title>
        <authorList>
            <person name="Christensen H."/>
        </authorList>
    </citation>
    <scope>NUCLEOTIDE SEQUENCE [LARGE SCALE GENOMIC DNA]</scope>
    <source>
        <strain evidence="4 5">111</strain>
    </source>
</reference>
<organism evidence="4 5">
    <name type="scientific">Psittacicella hinzii</name>
    <dbReference type="NCBI Taxonomy" id="2028575"/>
    <lineage>
        <taxon>Bacteria</taxon>
        <taxon>Pseudomonadati</taxon>
        <taxon>Pseudomonadota</taxon>
        <taxon>Gammaproteobacteria</taxon>
        <taxon>Pasteurellales</taxon>
        <taxon>Psittacicellaceae</taxon>
        <taxon>Psittacicella</taxon>
    </lineage>
</organism>
<dbReference type="OrthoDB" id="5670317at2"/>
<dbReference type="PANTHER" id="PTHR47246">
    <property type="entry name" value="MUCIN-19"/>
    <property type="match status" value="1"/>
</dbReference>
<dbReference type="AlphaFoldDB" id="A0A3A1YS32"/>